<feature type="domain" description="AT3G52170-like helix-turn-helix" evidence="2">
    <location>
        <begin position="63"/>
        <end position="112"/>
    </location>
</feature>
<dbReference type="AlphaFoldDB" id="A0A438GCQ1"/>
<organism evidence="3 4">
    <name type="scientific">Vitis vinifera</name>
    <name type="common">Grape</name>
    <dbReference type="NCBI Taxonomy" id="29760"/>
    <lineage>
        <taxon>Eukaryota</taxon>
        <taxon>Viridiplantae</taxon>
        <taxon>Streptophyta</taxon>
        <taxon>Embryophyta</taxon>
        <taxon>Tracheophyta</taxon>
        <taxon>Spermatophyta</taxon>
        <taxon>Magnoliopsida</taxon>
        <taxon>eudicotyledons</taxon>
        <taxon>Gunneridae</taxon>
        <taxon>Pentapetalae</taxon>
        <taxon>rosids</taxon>
        <taxon>Vitales</taxon>
        <taxon>Vitaceae</taxon>
        <taxon>Viteae</taxon>
        <taxon>Vitis</taxon>
    </lineage>
</organism>
<feature type="region of interest" description="Disordered" evidence="1">
    <location>
        <begin position="115"/>
        <end position="141"/>
    </location>
</feature>
<protein>
    <recommendedName>
        <fullName evidence="2">AT3G52170-like helix-turn-helix domain-containing protein</fullName>
    </recommendedName>
</protein>
<name>A0A438GCQ1_VITVI</name>
<gene>
    <name evidence="3" type="ORF">CK203_052715</name>
</gene>
<dbReference type="Pfam" id="PF25896">
    <property type="entry name" value="HTH_AT3G52170"/>
    <property type="match status" value="1"/>
</dbReference>
<feature type="region of interest" description="Disordered" evidence="1">
    <location>
        <begin position="324"/>
        <end position="350"/>
    </location>
</feature>
<comment type="caution">
    <text evidence="3">The sequence shown here is derived from an EMBL/GenBank/DDBJ whole genome shotgun (WGS) entry which is preliminary data.</text>
</comment>
<dbReference type="InterPro" id="IPR058942">
    <property type="entry name" value="AT3G52170-like"/>
</dbReference>
<reference evidence="3 4" key="1">
    <citation type="journal article" date="2018" name="PLoS Genet.">
        <title>Population sequencing reveals clonal diversity and ancestral inbreeding in the grapevine cultivar Chardonnay.</title>
        <authorList>
            <person name="Roach M.J."/>
            <person name="Johnson D.L."/>
            <person name="Bohlmann J."/>
            <person name="van Vuuren H.J."/>
            <person name="Jones S.J."/>
            <person name="Pretorius I.S."/>
            <person name="Schmidt S.A."/>
            <person name="Borneman A.R."/>
        </authorList>
    </citation>
    <scope>NUCLEOTIDE SEQUENCE [LARGE SCALE GENOMIC DNA]</scope>
    <source>
        <strain evidence="4">cv. Chardonnay</strain>
        <tissue evidence="3">Leaf</tissue>
    </source>
</reference>
<evidence type="ECO:0000313" key="3">
    <source>
        <dbReference type="EMBL" id="RVW69961.1"/>
    </source>
</evidence>
<evidence type="ECO:0000256" key="1">
    <source>
        <dbReference type="SAM" id="MobiDB-lite"/>
    </source>
</evidence>
<evidence type="ECO:0000259" key="2">
    <source>
        <dbReference type="Pfam" id="PF25896"/>
    </source>
</evidence>
<dbReference type="EMBL" id="QGNW01000477">
    <property type="protein sequence ID" value="RVW69961.1"/>
    <property type="molecule type" value="Genomic_DNA"/>
</dbReference>
<dbReference type="InterPro" id="IPR058941">
    <property type="entry name" value="HTH_AT3G52170-like"/>
</dbReference>
<accession>A0A438GCQ1</accession>
<feature type="compositionally biased region" description="Basic and acidic residues" evidence="1">
    <location>
        <begin position="121"/>
        <end position="141"/>
    </location>
</feature>
<sequence>MRLKALTSLSKLSAPSHPLQASDVYAEIINVVHKSNIRRHGRSYAVSVPSYVVKAQKSRKRVPKDERKVMVESFVNKYRGMNAGKFPTVSEAQKHVGGSYYIVRELVQELEHKAKTSPLSRRNENLMENEPAKERKSLAEAEKVSTSRRTVDAVIEDYCQTVPISPLEVSDASSKNLEAKGGKWVEKILSEEVTTSNEGGWKFDIWIRFASGSSELEAECLIIIHLWDLGATFFFDNCPFSSFCLQDDHSDFVAMQSGVVKGKTKDISHAHLEKLENGKIQDAQKDRSGFVETPSVTLKGETEGSSQPCLETIVDGKKEEVASESLLNFDGTKHEPEQNQGSPELDDFSR</sequence>
<evidence type="ECO:0000313" key="4">
    <source>
        <dbReference type="Proteomes" id="UP000288805"/>
    </source>
</evidence>
<dbReference type="PANTHER" id="PTHR34568:SF4">
    <property type="entry name" value="OS02G0638000 PROTEIN"/>
    <property type="match status" value="1"/>
</dbReference>
<proteinExistence type="predicted"/>
<dbReference type="PANTHER" id="PTHR34568">
    <property type="entry name" value="RRM DOMAIN-CONTAINING PROTEIN"/>
    <property type="match status" value="1"/>
</dbReference>
<dbReference type="Proteomes" id="UP000288805">
    <property type="component" value="Unassembled WGS sequence"/>
</dbReference>